<evidence type="ECO:0000256" key="1">
    <source>
        <dbReference type="ARBA" id="ARBA00004123"/>
    </source>
</evidence>
<dbReference type="PANTHER" id="PTHR47338">
    <property type="entry name" value="ZN(II)2CYS6 TRANSCRIPTION FACTOR (EUROFUNG)-RELATED"/>
    <property type="match status" value="1"/>
</dbReference>
<dbReference type="Pfam" id="PF00172">
    <property type="entry name" value="Zn_clus"/>
    <property type="match status" value="1"/>
</dbReference>
<protein>
    <recommendedName>
        <fullName evidence="7">Zn(2)-C6 fungal-type domain-containing protein</fullName>
    </recommendedName>
</protein>
<proteinExistence type="predicted"/>
<dbReference type="PROSITE" id="PS00463">
    <property type="entry name" value="ZN2_CY6_FUNGAL_1"/>
    <property type="match status" value="1"/>
</dbReference>
<reference evidence="8 9" key="1">
    <citation type="journal article" date="2018" name="BMC Genomics">
        <title>The genome of Naegleria lovaniensis, the basis for a comparative approach to unravel pathogenicity factors of the human pathogenic amoeba N. fowleri.</title>
        <authorList>
            <person name="Liechti N."/>
            <person name="Schurch N."/>
            <person name="Bruggmann R."/>
            <person name="Wittwer M."/>
        </authorList>
    </citation>
    <scope>NUCLEOTIDE SEQUENCE [LARGE SCALE GENOMIC DNA]</scope>
    <source>
        <strain evidence="8 9">ATCC 30569</strain>
    </source>
</reference>
<dbReference type="InterPro" id="IPR001138">
    <property type="entry name" value="Zn2Cys6_DnaBD"/>
</dbReference>
<keyword evidence="3" id="KW-0805">Transcription regulation</keyword>
<feature type="region of interest" description="Disordered" evidence="6">
    <location>
        <begin position="1"/>
        <end position="38"/>
    </location>
</feature>
<dbReference type="InterPro" id="IPR036864">
    <property type="entry name" value="Zn2-C6_fun-type_DNA-bd_sf"/>
</dbReference>
<comment type="caution">
    <text evidence="8">The sequence shown here is derived from an EMBL/GenBank/DDBJ whole genome shotgun (WGS) entry which is preliminary data.</text>
</comment>
<gene>
    <name evidence="8" type="ORF">C9374_000587</name>
</gene>
<evidence type="ECO:0000313" key="9">
    <source>
        <dbReference type="Proteomes" id="UP000816034"/>
    </source>
</evidence>
<dbReference type="PROSITE" id="PS50048">
    <property type="entry name" value="ZN2_CY6_FUNGAL_2"/>
    <property type="match status" value="1"/>
</dbReference>
<name>A0AA88GZC5_NAELO</name>
<evidence type="ECO:0000313" key="8">
    <source>
        <dbReference type="EMBL" id="KAG2388423.1"/>
    </source>
</evidence>
<dbReference type="GeneID" id="68093049"/>
<feature type="compositionally biased region" description="Low complexity" evidence="6">
    <location>
        <begin position="19"/>
        <end position="37"/>
    </location>
</feature>
<evidence type="ECO:0000256" key="4">
    <source>
        <dbReference type="ARBA" id="ARBA00023163"/>
    </source>
</evidence>
<dbReference type="RefSeq" id="XP_044552415.1">
    <property type="nucleotide sequence ID" value="XM_044695667.1"/>
</dbReference>
<dbReference type="CDD" id="cd00067">
    <property type="entry name" value="GAL4"/>
    <property type="match status" value="1"/>
</dbReference>
<evidence type="ECO:0000256" key="5">
    <source>
        <dbReference type="ARBA" id="ARBA00023242"/>
    </source>
</evidence>
<evidence type="ECO:0000259" key="7">
    <source>
        <dbReference type="PROSITE" id="PS50048"/>
    </source>
</evidence>
<evidence type="ECO:0000256" key="2">
    <source>
        <dbReference type="ARBA" id="ARBA00022723"/>
    </source>
</evidence>
<dbReference type="GO" id="GO:0000981">
    <property type="term" value="F:DNA-binding transcription factor activity, RNA polymerase II-specific"/>
    <property type="evidence" value="ECO:0007669"/>
    <property type="project" value="InterPro"/>
</dbReference>
<keyword evidence="9" id="KW-1185">Reference proteome</keyword>
<dbReference type="EMBL" id="PYSW02000010">
    <property type="protein sequence ID" value="KAG2388423.1"/>
    <property type="molecule type" value="Genomic_DNA"/>
</dbReference>
<dbReference type="Proteomes" id="UP000816034">
    <property type="component" value="Unassembled WGS sequence"/>
</dbReference>
<dbReference type="SMART" id="SM00066">
    <property type="entry name" value="GAL4"/>
    <property type="match status" value="1"/>
</dbReference>
<keyword evidence="4" id="KW-0804">Transcription</keyword>
<evidence type="ECO:0000256" key="6">
    <source>
        <dbReference type="SAM" id="MobiDB-lite"/>
    </source>
</evidence>
<organism evidence="8 9">
    <name type="scientific">Naegleria lovaniensis</name>
    <name type="common">Amoeba</name>
    <dbReference type="NCBI Taxonomy" id="51637"/>
    <lineage>
        <taxon>Eukaryota</taxon>
        <taxon>Discoba</taxon>
        <taxon>Heterolobosea</taxon>
        <taxon>Tetramitia</taxon>
        <taxon>Eutetramitia</taxon>
        <taxon>Vahlkampfiidae</taxon>
        <taxon>Naegleria</taxon>
    </lineage>
</organism>
<keyword evidence="5" id="KW-0539">Nucleus</keyword>
<dbReference type="GO" id="GO:0005634">
    <property type="term" value="C:nucleus"/>
    <property type="evidence" value="ECO:0007669"/>
    <property type="project" value="UniProtKB-SubCell"/>
</dbReference>
<dbReference type="InterPro" id="IPR050815">
    <property type="entry name" value="TF_fung"/>
</dbReference>
<feature type="region of interest" description="Disordered" evidence="6">
    <location>
        <begin position="199"/>
        <end position="227"/>
    </location>
</feature>
<keyword evidence="2" id="KW-0479">Metal-binding</keyword>
<sequence length="812" mass="91304">MPKELAKAGTSANHKPYPSSSSDSKSSSSPSVGSFSSNGKLKNVEYIWEPYIEQPKNKIITHHNNTPSPPHSSAGTFSQLLFPSNEEQQPFPSFSYSPSESADIFGSTVTNNMLPTSITTVDSGNHGHHNVERPLSPTNTVMTTTVEEPFKNQNDLSSLTSASFHIACTACREKHIKCDKKIPSCTYCIKHGLICQYRKPKKRGRPSSKNKASNAANEEEEHEGYSKFDIVKPTTESSSSSGMQSFTSHTFHINDASTNTTTQFLTSANNSDPHTNNWLENPLNKNNATSISAVSRLQHASSSNTTTALMMPELNTTEIDVPGFSQMPQVDFNNESLIALIRMSRDLNKQLMKRLTVDDYYRSTSMPLMDQRSVEHIFFSDKRSDEANCFLYSIHMLMCQRRGFKDEAERAYEKTRSMLSHVFDQWRSFLTACTYCNLSIYCSGEGNDGDAIFYLSFVDYYFTQLKEKYSLGQQNLKYLKSIAEMAAGIGSGTEKPVYDDFAELDFESISKQCQHDVANLLVGFYKYTTGLKKVPPELLQITSQSINQDTIYLYLTLFDLITKLVTQHESDRQKTLTPEQEEISKAICDAFINGTRVLILQQCGYKGKVLEDAANRIAEIFSNEISIGFASPLYMSSVIAACQVHIGIIEEIEGGLRSNYEFGVDYYTMIDKDLKAMNYLEKQFGRIRKRYSQIIYRLESIKQRRETEVSKLVMSEIERLKTLRTEGKTTGADNKSFLLQEHLTSLYSLVREGDGTHTFDPTSANHVGGFPSTIEQAQTNLSHNNLPTSELANPRTLPTTLEESFDDILNNL</sequence>
<feature type="compositionally biased region" description="Basic residues" evidence="6">
    <location>
        <begin position="199"/>
        <end position="208"/>
    </location>
</feature>
<dbReference type="Gene3D" id="4.10.240.10">
    <property type="entry name" value="Zn(2)-C6 fungal-type DNA-binding domain"/>
    <property type="match status" value="1"/>
</dbReference>
<comment type="subcellular location">
    <subcellularLocation>
        <location evidence="1">Nucleus</location>
    </subcellularLocation>
</comment>
<accession>A0AA88GZC5</accession>
<dbReference type="AlphaFoldDB" id="A0AA88GZC5"/>
<feature type="domain" description="Zn(2)-C6 fungal-type" evidence="7">
    <location>
        <begin position="167"/>
        <end position="197"/>
    </location>
</feature>
<dbReference type="PANTHER" id="PTHR47338:SF5">
    <property type="entry name" value="ZN(II)2CYS6 TRANSCRIPTION FACTOR (EUROFUNG)"/>
    <property type="match status" value="1"/>
</dbReference>
<dbReference type="GO" id="GO:0008270">
    <property type="term" value="F:zinc ion binding"/>
    <property type="evidence" value="ECO:0007669"/>
    <property type="project" value="InterPro"/>
</dbReference>
<evidence type="ECO:0000256" key="3">
    <source>
        <dbReference type="ARBA" id="ARBA00023015"/>
    </source>
</evidence>
<dbReference type="SUPFAM" id="SSF57701">
    <property type="entry name" value="Zn2/Cys6 DNA-binding domain"/>
    <property type="match status" value="1"/>
</dbReference>